<dbReference type="Proteomes" id="UP001054945">
    <property type="component" value="Unassembled WGS sequence"/>
</dbReference>
<name>A0AAV4T8L0_CAEEX</name>
<organism evidence="1 2">
    <name type="scientific">Caerostris extrusa</name>
    <name type="common">Bark spider</name>
    <name type="synonym">Caerostris bankana</name>
    <dbReference type="NCBI Taxonomy" id="172846"/>
    <lineage>
        <taxon>Eukaryota</taxon>
        <taxon>Metazoa</taxon>
        <taxon>Ecdysozoa</taxon>
        <taxon>Arthropoda</taxon>
        <taxon>Chelicerata</taxon>
        <taxon>Arachnida</taxon>
        <taxon>Araneae</taxon>
        <taxon>Araneomorphae</taxon>
        <taxon>Entelegynae</taxon>
        <taxon>Araneoidea</taxon>
        <taxon>Araneidae</taxon>
        <taxon>Caerostris</taxon>
    </lineage>
</organism>
<evidence type="ECO:0000313" key="2">
    <source>
        <dbReference type="Proteomes" id="UP001054945"/>
    </source>
</evidence>
<proteinExistence type="predicted"/>
<reference evidence="1 2" key="1">
    <citation type="submission" date="2021-06" db="EMBL/GenBank/DDBJ databases">
        <title>Caerostris extrusa draft genome.</title>
        <authorList>
            <person name="Kono N."/>
            <person name="Arakawa K."/>
        </authorList>
    </citation>
    <scope>NUCLEOTIDE SEQUENCE [LARGE SCALE GENOMIC DNA]</scope>
</reference>
<dbReference type="EMBL" id="BPLR01010847">
    <property type="protein sequence ID" value="GIY42430.1"/>
    <property type="molecule type" value="Genomic_DNA"/>
</dbReference>
<evidence type="ECO:0000313" key="1">
    <source>
        <dbReference type="EMBL" id="GIY42430.1"/>
    </source>
</evidence>
<gene>
    <name evidence="1" type="ORF">CEXT_380051</name>
</gene>
<comment type="caution">
    <text evidence="1">The sequence shown here is derived from an EMBL/GenBank/DDBJ whole genome shotgun (WGS) entry which is preliminary data.</text>
</comment>
<sequence>MGSNGEYIFSCYDYFGGSLKEISFVASKGKNIPKFLSFVCWNEKRGDRYSEKDMWVISSIWNFKRKMRNSGKHLLLYNDSLVSPAYDIRGRKSS</sequence>
<keyword evidence="2" id="KW-1185">Reference proteome</keyword>
<protein>
    <submittedName>
        <fullName evidence="1">Uncharacterized protein</fullName>
    </submittedName>
</protein>
<accession>A0AAV4T8L0</accession>
<dbReference type="AlphaFoldDB" id="A0AAV4T8L0"/>